<feature type="transmembrane region" description="Helical" evidence="1">
    <location>
        <begin position="456"/>
        <end position="475"/>
    </location>
</feature>
<feature type="transmembrane region" description="Helical" evidence="1">
    <location>
        <begin position="202"/>
        <end position="223"/>
    </location>
</feature>
<keyword evidence="1" id="KW-1133">Transmembrane helix</keyword>
<feature type="transmembrane region" description="Helical" evidence="1">
    <location>
        <begin position="110"/>
        <end position="133"/>
    </location>
</feature>
<evidence type="ECO:0000313" key="2">
    <source>
        <dbReference type="EMBL" id="KAJ5496687.1"/>
    </source>
</evidence>
<accession>A0A9X0C3H3</accession>
<evidence type="ECO:0000256" key="1">
    <source>
        <dbReference type="SAM" id="Phobius"/>
    </source>
</evidence>
<feature type="transmembrane region" description="Helical" evidence="1">
    <location>
        <begin position="26"/>
        <end position="48"/>
    </location>
</feature>
<proteinExistence type="predicted"/>
<dbReference type="OrthoDB" id="5427664at2759"/>
<dbReference type="Proteomes" id="UP001149954">
    <property type="component" value="Unassembled WGS sequence"/>
</dbReference>
<keyword evidence="1" id="KW-0812">Transmembrane</keyword>
<reference evidence="2" key="2">
    <citation type="journal article" date="2023" name="IMA Fungus">
        <title>Comparative genomic study of the Penicillium genus elucidates a diverse pangenome and 15 lateral gene transfer events.</title>
        <authorList>
            <person name="Petersen C."/>
            <person name="Sorensen T."/>
            <person name="Nielsen M.R."/>
            <person name="Sondergaard T.E."/>
            <person name="Sorensen J.L."/>
            <person name="Fitzpatrick D.A."/>
            <person name="Frisvad J.C."/>
            <person name="Nielsen K.L."/>
        </authorList>
    </citation>
    <scope>NUCLEOTIDE SEQUENCE</scope>
    <source>
        <strain evidence="2">IBT 29495</strain>
    </source>
</reference>
<organism evidence="2 3">
    <name type="scientific">Penicillium fimorum</name>
    <dbReference type="NCBI Taxonomy" id="1882269"/>
    <lineage>
        <taxon>Eukaryota</taxon>
        <taxon>Fungi</taxon>
        <taxon>Dikarya</taxon>
        <taxon>Ascomycota</taxon>
        <taxon>Pezizomycotina</taxon>
        <taxon>Eurotiomycetes</taxon>
        <taxon>Eurotiomycetidae</taxon>
        <taxon>Eurotiales</taxon>
        <taxon>Aspergillaceae</taxon>
        <taxon>Penicillium</taxon>
    </lineage>
</organism>
<feature type="transmembrane region" description="Helical" evidence="1">
    <location>
        <begin position="145"/>
        <end position="164"/>
    </location>
</feature>
<keyword evidence="1" id="KW-0472">Membrane</keyword>
<feature type="transmembrane region" description="Helical" evidence="1">
    <location>
        <begin position="426"/>
        <end position="444"/>
    </location>
</feature>
<sequence length="477" mass="54469">MPSRYNCSGPYSPISADNDITGPGIIANYVGTAVIAVLLIIIYFLVVYDPALDPFRKTDQDPLNESFRPNPIDTIILRTVRHIPNRLMGARKVYVNAQVKNGFIEGISSLHWMVIVDLAWFSSLTHLGCLTLLRNHLYNHSRQRMWRLLCMAALVILLTVALSFTGEYDWSSFEVQFSGNYVTLGIIDPAMCHLSCNPRATITYWGMIFSMLLIAFGFVARIVKMHKTISVDVWGKARAKLSMQARRLLSIAFSWCCLGSSPNCLKRTLIYRPLLTTLLIARLFLDWWSSMFFEESWLIFGFIWGTMRLFGVLSIIHTPKYVYYFTQDEVIRVTQNSDGDSDWGFGQVVALVLLLAPLITVIKYFTHDDKQSPGIVRSYRDETIYGPLQSIHLAPFPFTQGTSTRRDDFNPNSNWDDHAQILGAEILYFMLLCCFGLIYTSIFHFSSNLLYYLAEFYPFSVMALVGLWGVVFFFIGD</sequence>
<comment type="caution">
    <text evidence="2">The sequence shown here is derived from an EMBL/GenBank/DDBJ whole genome shotgun (WGS) entry which is preliminary data.</text>
</comment>
<name>A0A9X0C3H3_9EURO</name>
<evidence type="ECO:0000313" key="3">
    <source>
        <dbReference type="Proteomes" id="UP001149954"/>
    </source>
</evidence>
<dbReference type="AlphaFoldDB" id="A0A9X0C3H3"/>
<dbReference type="PANTHER" id="PTHR37577">
    <property type="entry name" value="INTEGRAL MEMBRANE PROTEIN"/>
    <property type="match status" value="1"/>
</dbReference>
<dbReference type="InterPro" id="IPR053018">
    <property type="entry name" value="Elsinochrome_Biosynth-Asso"/>
</dbReference>
<gene>
    <name evidence="2" type="ORF">N7463_008674</name>
</gene>
<feature type="transmembrane region" description="Helical" evidence="1">
    <location>
        <begin position="345"/>
        <end position="365"/>
    </location>
</feature>
<reference evidence="2" key="1">
    <citation type="submission" date="2022-12" db="EMBL/GenBank/DDBJ databases">
        <authorList>
            <person name="Petersen C."/>
        </authorList>
    </citation>
    <scope>NUCLEOTIDE SEQUENCE</scope>
    <source>
        <strain evidence="2">IBT 29495</strain>
    </source>
</reference>
<keyword evidence="3" id="KW-1185">Reference proteome</keyword>
<protein>
    <submittedName>
        <fullName evidence="2">Uncharacterized protein</fullName>
    </submittedName>
</protein>
<dbReference type="EMBL" id="JAPWDS010000005">
    <property type="protein sequence ID" value="KAJ5496687.1"/>
    <property type="molecule type" value="Genomic_DNA"/>
</dbReference>
<feature type="transmembrane region" description="Helical" evidence="1">
    <location>
        <begin position="297"/>
        <end position="316"/>
    </location>
</feature>
<dbReference type="PANTHER" id="PTHR37577:SF1">
    <property type="entry name" value="INTEGRAL MEMBRANE PROTEIN"/>
    <property type="match status" value="1"/>
</dbReference>